<organism evidence="1 2">
    <name type="scientific">Dorcoceras hygrometricum</name>
    <dbReference type="NCBI Taxonomy" id="472368"/>
    <lineage>
        <taxon>Eukaryota</taxon>
        <taxon>Viridiplantae</taxon>
        <taxon>Streptophyta</taxon>
        <taxon>Embryophyta</taxon>
        <taxon>Tracheophyta</taxon>
        <taxon>Spermatophyta</taxon>
        <taxon>Magnoliopsida</taxon>
        <taxon>eudicotyledons</taxon>
        <taxon>Gunneridae</taxon>
        <taxon>Pentapetalae</taxon>
        <taxon>asterids</taxon>
        <taxon>lamiids</taxon>
        <taxon>Lamiales</taxon>
        <taxon>Gesneriaceae</taxon>
        <taxon>Didymocarpoideae</taxon>
        <taxon>Trichosporeae</taxon>
        <taxon>Loxocarpinae</taxon>
        <taxon>Dorcoceras</taxon>
    </lineage>
</organism>
<keyword evidence="2" id="KW-1185">Reference proteome</keyword>
<evidence type="ECO:0000313" key="2">
    <source>
        <dbReference type="Proteomes" id="UP000250235"/>
    </source>
</evidence>
<reference evidence="1 2" key="1">
    <citation type="journal article" date="2015" name="Proc. Natl. Acad. Sci. U.S.A.">
        <title>The resurrection genome of Boea hygrometrica: A blueprint for survival of dehydration.</title>
        <authorList>
            <person name="Xiao L."/>
            <person name="Yang G."/>
            <person name="Zhang L."/>
            <person name="Yang X."/>
            <person name="Zhao S."/>
            <person name="Ji Z."/>
            <person name="Zhou Q."/>
            <person name="Hu M."/>
            <person name="Wang Y."/>
            <person name="Chen M."/>
            <person name="Xu Y."/>
            <person name="Jin H."/>
            <person name="Xiao X."/>
            <person name="Hu G."/>
            <person name="Bao F."/>
            <person name="Hu Y."/>
            <person name="Wan P."/>
            <person name="Li L."/>
            <person name="Deng X."/>
            <person name="Kuang T."/>
            <person name="Xiang C."/>
            <person name="Zhu J.K."/>
            <person name="Oliver M.J."/>
            <person name="He Y."/>
        </authorList>
    </citation>
    <scope>NUCLEOTIDE SEQUENCE [LARGE SCALE GENOMIC DNA]</scope>
    <source>
        <strain evidence="2">cv. XS01</strain>
    </source>
</reference>
<dbReference type="PANTHER" id="PTHR37610">
    <property type="entry name" value="CCHC-TYPE DOMAIN-CONTAINING PROTEIN"/>
    <property type="match status" value="1"/>
</dbReference>
<dbReference type="PANTHER" id="PTHR37610:SF47">
    <property type="entry name" value="RETROTRANSPOSON COPIA-LIKE N-TERMINAL DOMAIN-CONTAINING PROTEIN"/>
    <property type="match status" value="1"/>
</dbReference>
<sequence length="198" mass="22746">MTPVATPYGLGDASPQSITVHKLTGRNFISWSKSVMMYICGRGKDDFLTGFVPRHDAGDPKLRLWKADNNMVMSWLINSTTPEIGENFLLYDTAKDIWDAAPEAYSCKDNSAELFAIETTLQPLCQGENTVTVYFTKLTQLWRQLDMFEQFYWRCPQDEQRYKAIIEQRRLFKFLLGLNNDLDDVRGRILGTKPLSSL</sequence>
<gene>
    <name evidence="1" type="ORF">F511_09469</name>
</gene>
<accession>A0A2Z7BLQ4</accession>
<evidence type="ECO:0000313" key="1">
    <source>
        <dbReference type="EMBL" id="KZV35236.1"/>
    </source>
</evidence>
<dbReference type="Proteomes" id="UP000250235">
    <property type="component" value="Unassembled WGS sequence"/>
</dbReference>
<name>A0A2Z7BLQ4_9LAMI</name>
<dbReference type="AlphaFoldDB" id="A0A2Z7BLQ4"/>
<protein>
    <submittedName>
        <fullName evidence="1">Uncharacterized protein</fullName>
    </submittedName>
</protein>
<dbReference type="EMBL" id="KV004764">
    <property type="protein sequence ID" value="KZV35236.1"/>
    <property type="molecule type" value="Genomic_DNA"/>
</dbReference>
<dbReference type="OrthoDB" id="1725534at2759"/>
<proteinExistence type="predicted"/>